<accession>A0A1P8JZT0</accession>
<sequence length="269" mass="29467">MANLSIGADPSEGNKTEAAYRRLRQAILGAQLPPGAALRPAALQAAYGMGWTPLREALSRLEAERLVTTEYNRGFAVAPVSLAELEDLTRARRALEAPLLAESITHGDKAWEDGLILAHYRLHSGTLPATGWSDEAINQWLDLHQAFHMALLGGGRSIWLMHFYRQTMEQERRHHRVLMIVPLLREEASAPGETSPAMAALRDAITTDHHTALMQAALARDLPRASALMAEHVNYKSQVFASSQPAETVSKPASAPPRRRGRPSKPVAS</sequence>
<keyword evidence="3" id="KW-0804">Transcription</keyword>
<dbReference type="GO" id="GO:0003677">
    <property type="term" value="F:DNA binding"/>
    <property type="evidence" value="ECO:0007669"/>
    <property type="project" value="UniProtKB-KW"/>
</dbReference>
<gene>
    <name evidence="6" type="ORF">RD110_19850</name>
</gene>
<keyword evidence="2" id="KW-0238">DNA-binding</keyword>
<evidence type="ECO:0000313" key="6">
    <source>
        <dbReference type="EMBL" id="APW39191.1"/>
    </source>
</evidence>
<protein>
    <recommendedName>
        <fullName evidence="5">HTH gntR-type domain-containing protein</fullName>
    </recommendedName>
</protein>
<feature type="domain" description="HTH gntR-type" evidence="5">
    <location>
        <begin position="13"/>
        <end position="80"/>
    </location>
</feature>
<keyword evidence="1" id="KW-0805">Transcription regulation</keyword>
<evidence type="ECO:0000256" key="3">
    <source>
        <dbReference type="ARBA" id="ARBA00023163"/>
    </source>
</evidence>
<evidence type="ECO:0000256" key="1">
    <source>
        <dbReference type="ARBA" id="ARBA00023015"/>
    </source>
</evidence>
<dbReference type="GO" id="GO:0003700">
    <property type="term" value="F:DNA-binding transcription factor activity"/>
    <property type="evidence" value="ECO:0007669"/>
    <property type="project" value="InterPro"/>
</dbReference>
<dbReference type="SMART" id="SM00895">
    <property type="entry name" value="FCD"/>
    <property type="match status" value="1"/>
</dbReference>
<dbReference type="SUPFAM" id="SSF48008">
    <property type="entry name" value="GntR ligand-binding domain-like"/>
    <property type="match status" value="1"/>
</dbReference>
<dbReference type="Gene3D" id="1.10.10.10">
    <property type="entry name" value="Winged helix-like DNA-binding domain superfamily/Winged helix DNA-binding domain"/>
    <property type="match status" value="1"/>
</dbReference>
<dbReference type="RefSeq" id="WP_076201381.1">
    <property type="nucleotide sequence ID" value="NZ_CP019236.1"/>
</dbReference>
<dbReference type="PROSITE" id="PS50949">
    <property type="entry name" value="HTH_GNTR"/>
    <property type="match status" value="1"/>
</dbReference>
<feature type="region of interest" description="Disordered" evidence="4">
    <location>
        <begin position="240"/>
        <end position="269"/>
    </location>
</feature>
<evidence type="ECO:0000256" key="2">
    <source>
        <dbReference type="ARBA" id="ARBA00023125"/>
    </source>
</evidence>
<dbReference type="OrthoDB" id="9799812at2"/>
<dbReference type="STRING" id="1842727.RD110_19850"/>
<organism evidence="6 7">
    <name type="scientific">Rhodoferax koreensis</name>
    <dbReference type="NCBI Taxonomy" id="1842727"/>
    <lineage>
        <taxon>Bacteria</taxon>
        <taxon>Pseudomonadati</taxon>
        <taxon>Pseudomonadota</taxon>
        <taxon>Betaproteobacteria</taxon>
        <taxon>Burkholderiales</taxon>
        <taxon>Comamonadaceae</taxon>
        <taxon>Rhodoferax</taxon>
    </lineage>
</organism>
<dbReference type="InterPro" id="IPR036388">
    <property type="entry name" value="WH-like_DNA-bd_sf"/>
</dbReference>
<dbReference type="InterPro" id="IPR000524">
    <property type="entry name" value="Tscrpt_reg_HTH_GntR"/>
</dbReference>
<dbReference type="AlphaFoldDB" id="A0A1P8JZT0"/>
<dbReference type="Pfam" id="PF07729">
    <property type="entry name" value="FCD"/>
    <property type="match status" value="1"/>
</dbReference>
<dbReference type="InterPro" id="IPR008920">
    <property type="entry name" value="TF_FadR/GntR_C"/>
</dbReference>
<evidence type="ECO:0000256" key="4">
    <source>
        <dbReference type="SAM" id="MobiDB-lite"/>
    </source>
</evidence>
<dbReference type="Proteomes" id="UP000186609">
    <property type="component" value="Chromosome"/>
</dbReference>
<name>A0A1P8JZT0_9BURK</name>
<dbReference type="InterPro" id="IPR036390">
    <property type="entry name" value="WH_DNA-bd_sf"/>
</dbReference>
<evidence type="ECO:0000259" key="5">
    <source>
        <dbReference type="PROSITE" id="PS50949"/>
    </source>
</evidence>
<reference evidence="6 7" key="1">
    <citation type="submission" date="2017-01" db="EMBL/GenBank/DDBJ databases">
        <authorList>
            <person name="Mah S.A."/>
            <person name="Swanson W.J."/>
            <person name="Moy G.W."/>
            <person name="Vacquier V.D."/>
        </authorList>
    </citation>
    <scope>NUCLEOTIDE SEQUENCE [LARGE SCALE GENOMIC DNA]</scope>
    <source>
        <strain evidence="6 7">DCY110</strain>
    </source>
</reference>
<dbReference type="SUPFAM" id="SSF46785">
    <property type="entry name" value="Winged helix' DNA-binding domain"/>
    <property type="match status" value="1"/>
</dbReference>
<evidence type="ECO:0000313" key="7">
    <source>
        <dbReference type="Proteomes" id="UP000186609"/>
    </source>
</evidence>
<keyword evidence="7" id="KW-1185">Reference proteome</keyword>
<dbReference type="PANTHER" id="PTHR43537">
    <property type="entry name" value="TRANSCRIPTIONAL REGULATOR, GNTR FAMILY"/>
    <property type="match status" value="1"/>
</dbReference>
<dbReference type="PANTHER" id="PTHR43537:SF20">
    <property type="entry name" value="HTH-TYPE TRANSCRIPTIONAL REPRESSOR GLAR"/>
    <property type="match status" value="1"/>
</dbReference>
<dbReference type="EMBL" id="CP019236">
    <property type="protein sequence ID" value="APW39191.1"/>
    <property type="molecule type" value="Genomic_DNA"/>
</dbReference>
<dbReference type="KEGG" id="rhy:RD110_19850"/>
<dbReference type="InterPro" id="IPR011711">
    <property type="entry name" value="GntR_C"/>
</dbReference>
<dbReference type="Pfam" id="PF00392">
    <property type="entry name" value="GntR"/>
    <property type="match status" value="1"/>
</dbReference>
<dbReference type="SMART" id="SM00345">
    <property type="entry name" value="HTH_GNTR"/>
    <property type="match status" value="1"/>
</dbReference>
<proteinExistence type="predicted"/>
<dbReference type="Gene3D" id="1.20.120.530">
    <property type="entry name" value="GntR ligand-binding domain-like"/>
    <property type="match status" value="1"/>
</dbReference>